<keyword evidence="5" id="KW-0862">Zinc</keyword>
<keyword evidence="6" id="KW-0539">Nucleus</keyword>
<comment type="subcellular location">
    <subcellularLocation>
        <location evidence="1">Nucleus</location>
    </subcellularLocation>
</comment>
<feature type="compositionally biased region" description="Basic and acidic residues" evidence="7">
    <location>
        <begin position="615"/>
        <end position="634"/>
    </location>
</feature>
<feature type="compositionally biased region" description="Basic residues" evidence="7">
    <location>
        <begin position="480"/>
        <end position="489"/>
    </location>
</feature>
<name>A0A4E0RLB8_FASHE</name>
<feature type="compositionally biased region" description="Polar residues" evidence="7">
    <location>
        <begin position="274"/>
        <end position="286"/>
    </location>
</feature>
<dbReference type="Gene3D" id="3.30.160.60">
    <property type="entry name" value="Classic Zinc Finger"/>
    <property type="match status" value="1"/>
</dbReference>
<accession>A0A4E0RLB8</accession>
<evidence type="ECO:0000256" key="3">
    <source>
        <dbReference type="ARBA" id="ARBA00022737"/>
    </source>
</evidence>
<protein>
    <submittedName>
        <fullName evidence="9">Zinc finger C2H2</fullName>
    </submittedName>
</protein>
<organism evidence="9 10">
    <name type="scientific">Fasciola hepatica</name>
    <name type="common">Liver fluke</name>
    <dbReference type="NCBI Taxonomy" id="6192"/>
    <lineage>
        <taxon>Eukaryota</taxon>
        <taxon>Metazoa</taxon>
        <taxon>Spiralia</taxon>
        <taxon>Lophotrochozoa</taxon>
        <taxon>Platyhelminthes</taxon>
        <taxon>Trematoda</taxon>
        <taxon>Digenea</taxon>
        <taxon>Plagiorchiida</taxon>
        <taxon>Echinostomata</taxon>
        <taxon>Echinostomatoidea</taxon>
        <taxon>Fasciolidae</taxon>
        <taxon>Fasciola</taxon>
    </lineage>
</organism>
<keyword evidence="3" id="KW-0677">Repeat</keyword>
<dbReference type="PROSITE" id="PS00028">
    <property type="entry name" value="ZINC_FINGER_C2H2_1"/>
    <property type="match status" value="1"/>
</dbReference>
<evidence type="ECO:0000259" key="8">
    <source>
        <dbReference type="PROSITE" id="PS00028"/>
    </source>
</evidence>
<evidence type="ECO:0000256" key="6">
    <source>
        <dbReference type="ARBA" id="ARBA00023242"/>
    </source>
</evidence>
<evidence type="ECO:0000256" key="4">
    <source>
        <dbReference type="ARBA" id="ARBA00022771"/>
    </source>
</evidence>
<keyword evidence="2" id="KW-0479">Metal-binding</keyword>
<comment type="caution">
    <text evidence="9">The sequence shown here is derived from an EMBL/GenBank/DDBJ whole genome shotgun (WGS) entry which is preliminary data.</text>
</comment>
<dbReference type="SUPFAM" id="SSF57667">
    <property type="entry name" value="beta-beta-alpha zinc fingers"/>
    <property type="match status" value="1"/>
</dbReference>
<evidence type="ECO:0000256" key="1">
    <source>
        <dbReference type="ARBA" id="ARBA00004123"/>
    </source>
</evidence>
<gene>
    <name evidence="9" type="ORF">D915_007392</name>
</gene>
<dbReference type="AlphaFoldDB" id="A0A4E0RLB8"/>
<dbReference type="InterPro" id="IPR013087">
    <property type="entry name" value="Znf_C2H2_type"/>
</dbReference>
<feature type="region of interest" description="Disordered" evidence="7">
    <location>
        <begin position="274"/>
        <end position="357"/>
    </location>
</feature>
<dbReference type="EMBL" id="JXXN02003383">
    <property type="protein sequence ID" value="THD21627.1"/>
    <property type="molecule type" value="Genomic_DNA"/>
</dbReference>
<feature type="domain" description="C2H2-type" evidence="8">
    <location>
        <begin position="397"/>
        <end position="418"/>
    </location>
</feature>
<dbReference type="PANTHER" id="PTHR24406">
    <property type="entry name" value="TRANSCRIPTIONAL REPRESSOR CTCFL-RELATED"/>
    <property type="match status" value="1"/>
</dbReference>
<feature type="compositionally biased region" description="Pro residues" evidence="7">
    <location>
        <begin position="318"/>
        <end position="329"/>
    </location>
</feature>
<dbReference type="InterPro" id="IPR050888">
    <property type="entry name" value="ZnF_C2H2-type_TF"/>
</dbReference>
<feature type="region of interest" description="Disordered" evidence="7">
    <location>
        <begin position="1"/>
        <end position="62"/>
    </location>
</feature>
<evidence type="ECO:0000313" key="10">
    <source>
        <dbReference type="Proteomes" id="UP000230066"/>
    </source>
</evidence>
<dbReference type="GO" id="GO:0008270">
    <property type="term" value="F:zinc ion binding"/>
    <property type="evidence" value="ECO:0007669"/>
    <property type="project" value="UniProtKB-KW"/>
</dbReference>
<dbReference type="InterPro" id="IPR036236">
    <property type="entry name" value="Znf_C2H2_sf"/>
</dbReference>
<dbReference type="GO" id="GO:0005634">
    <property type="term" value="C:nucleus"/>
    <property type="evidence" value="ECO:0007669"/>
    <property type="project" value="UniProtKB-SubCell"/>
</dbReference>
<keyword evidence="10" id="KW-1185">Reference proteome</keyword>
<feature type="compositionally biased region" description="Polar residues" evidence="7">
    <location>
        <begin position="39"/>
        <end position="55"/>
    </location>
</feature>
<keyword evidence="4" id="KW-0863">Zinc-finger</keyword>
<evidence type="ECO:0000256" key="2">
    <source>
        <dbReference type="ARBA" id="ARBA00022723"/>
    </source>
</evidence>
<dbReference type="SMART" id="SM00355">
    <property type="entry name" value="ZnF_C2H2"/>
    <property type="match status" value="7"/>
</dbReference>
<sequence>MSQPLKESPQANFAQSQPTTPSKLYTILKSDNGAPLPSLDSTITQDTETTPNSRGQKARYSRSTPRFPHEWQCWQCQRVYQSEENLGSHLLSCKRGGSGDSILLGCPFCPRDLHHTSIQPFSICAFNSHVSSCHSEITQLACAYCLKFMPSPRVEELAHHVLREHHIPWRPSPASLAYLRSDQLPHRVVTCMGCGWCTFVLHANNAVLPPVSLEPHMDRCAFNGGRVYLTPLTPDMYDTPAARKRTLVEAEKASHEFSQSFPLVRGHASAVKPISSQPYSLPMTNNTPAPKKRKAPAAPTGTTTMENKRPAKYRPAPKPKMPASKPAPVPKDQETGQFDVPLSLPPAPKTNPEHARKSGTSVRLYVCPLCGDNALASLRERDEHLQASHNGELVFPCQICGLAYPLYIALRRHAALKHESDFDTVRYGRPELLDSDSVECPVCRLVAFTDRSVLKLHVSEVHKQDPAQVKLPSKLTSRGGSRKGSRRKSKYGDQNDGAAYAVSTNPQPIVLSRLEQLLANVSGDPAPISCRICRTQMDNAKEFLLHLELHDHSFRNIYLQDHVDAEEECEQLGCQACGRIFFGPGGRIDLIGHLRVCHQDTDQPDALPCLQAEKVLEQESSPEKPRKDKTDNESTKLNPVDVTRPCDATFSSPRLRQLHFSTSTKKHPGFSCPLTIELPEDQDLTSLTDQIRAAIMETEMAADREGLMILAYCCPNCSRLFAGNQAPSRFAHHRRICLLEQIQPNGITIPAPALQSVTRIEIQPATGPVPKLTATALIKDAVPVSASASGTPAMVLDSAERIIVNAV</sequence>
<evidence type="ECO:0000256" key="5">
    <source>
        <dbReference type="ARBA" id="ARBA00022833"/>
    </source>
</evidence>
<proteinExistence type="predicted"/>
<feature type="region of interest" description="Disordered" evidence="7">
    <location>
        <begin position="615"/>
        <end position="642"/>
    </location>
</feature>
<feature type="compositionally biased region" description="Polar residues" evidence="7">
    <location>
        <begin position="1"/>
        <end position="23"/>
    </location>
</feature>
<dbReference type="Proteomes" id="UP000230066">
    <property type="component" value="Unassembled WGS sequence"/>
</dbReference>
<feature type="region of interest" description="Disordered" evidence="7">
    <location>
        <begin position="467"/>
        <end position="499"/>
    </location>
</feature>
<evidence type="ECO:0000256" key="7">
    <source>
        <dbReference type="SAM" id="MobiDB-lite"/>
    </source>
</evidence>
<evidence type="ECO:0000313" key="9">
    <source>
        <dbReference type="EMBL" id="THD21627.1"/>
    </source>
</evidence>
<reference evidence="9" key="1">
    <citation type="submission" date="2019-03" db="EMBL/GenBank/DDBJ databases">
        <title>Improved annotation for the trematode Fasciola hepatica.</title>
        <authorList>
            <person name="Choi Y.-J."/>
            <person name="Martin J."/>
            <person name="Mitreva M."/>
        </authorList>
    </citation>
    <scope>NUCLEOTIDE SEQUENCE [LARGE SCALE GENOMIC DNA]</scope>
</reference>